<dbReference type="SUPFAM" id="SSF55797">
    <property type="entry name" value="PR-1-like"/>
    <property type="match status" value="1"/>
</dbReference>
<dbReference type="Gene3D" id="3.40.33.10">
    <property type="entry name" value="CAP"/>
    <property type="match status" value="1"/>
</dbReference>
<dbReference type="InterPro" id="IPR035940">
    <property type="entry name" value="CAP_sf"/>
</dbReference>
<sequence>MKLLAPLLLLAPLAACVEIDVRDDVPAARPEAGAVAAQTAGAPGLRAGENAPTKSVFSGTGCPAASGQSADQSFAAYRAARGLPALRRSSALEAAAATHARDVARLQTVTHVGSDGSKVGQRASAAGYPLRHVHENVGWTPCGFDFVLESWTDSPSHLQTMIRTDVSDYGIGRSGDYWVLITGQQG</sequence>
<keyword evidence="1" id="KW-0732">Signal</keyword>
<feature type="domain" description="SCP" evidence="2">
    <location>
        <begin position="75"/>
        <end position="176"/>
    </location>
</feature>
<dbReference type="STRING" id="314265.R2601_20996"/>
<dbReference type="EMBL" id="AATQ01000007">
    <property type="protein sequence ID" value="EAU47329.1"/>
    <property type="molecule type" value="Genomic_DNA"/>
</dbReference>
<dbReference type="PANTHER" id="PTHR31157">
    <property type="entry name" value="SCP DOMAIN-CONTAINING PROTEIN"/>
    <property type="match status" value="1"/>
</dbReference>
<dbReference type="HOGENOM" id="CLU_048111_3_3_5"/>
<keyword evidence="4" id="KW-1185">Reference proteome</keyword>
<dbReference type="InterPro" id="IPR014044">
    <property type="entry name" value="CAP_dom"/>
</dbReference>
<dbReference type="Proteomes" id="UP000006230">
    <property type="component" value="Unassembled WGS sequence"/>
</dbReference>
<evidence type="ECO:0000313" key="4">
    <source>
        <dbReference type="Proteomes" id="UP000006230"/>
    </source>
</evidence>
<comment type="caution">
    <text evidence="3">The sequence shown here is derived from an EMBL/GenBank/DDBJ whole genome shotgun (WGS) entry which is preliminary data.</text>
</comment>
<dbReference type="PANTHER" id="PTHR31157:SF1">
    <property type="entry name" value="SCP DOMAIN-CONTAINING PROTEIN"/>
    <property type="match status" value="1"/>
</dbReference>
<dbReference type="CDD" id="cd05379">
    <property type="entry name" value="CAP_bacterial"/>
    <property type="match status" value="1"/>
</dbReference>
<evidence type="ECO:0000256" key="1">
    <source>
        <dbReference type="SAM" id="SignalP"/>
    </source>
</evidence>
<evidence type="ECO:0000259" key="2">
    <source>
        <dbReference type="Pfam" id="PF00188"/>
    </source>
</evidence>
<name>Q0FT40_SALBH</name>
<feature type="signal peptide" evidence="1">
    <location>
        <begin position="1"/>
        <end position="17"/>
    </location>
</feature>
<evidence type="ECO:0000313" key="3">
    <source>
        <dbReference type="EMBL" id="EAU47329.1"/>
    </source>
</evidence>
<dbReference type="AlphaFoldDB" id="Q0FT40"/>
<dbReference type="Pfam" id="PF00188">
    <property type="entry name" value="CAP"/>
    <property type="match status" value="1"/>
</dbReference>
<proteinExistence type="predicted"/>
<reference evidence="3 4" key="1">
    <citation type="journal article" date="2010" name="J. Bacteriol.">
        <title>Genome sequences of Pelagibaca bermudensis HTCC2601T and Maritimibacter alkaliphilus HTCC2654T, the type strains of two marine Roseobacter genera.</title>
        <authorList>
            <person name="Thrash J.C."/>
            <person name="Cho J.C."/>
            <person name="Ferriera S."/>
            <person name="Johnson J."/>
            <person name="Vergin K.L."/>
            <person name="Giovannoni S.J."/>
        </authorList>
    </citation>
    <scope>NUCLEOTIDE SEQUENCE [LARGE SCALE GENOMIC DNA]</scope>
    <source>
        <strain evidence="4">DSM 26914 / JCM 13377 / KCTC 12554 / HTCC2601</strain>
    </source>
</reference>
<dbReference type="eggNOG" id="COG2340">
    <property type="taxonomic scope" value="Bacteria"/>
</dbReference>
<protein>
    <submittedName>
        <fullName evidence="3">Guanine deaminase</fullName>
    </submittedName>
</protein>
<accession>Q0FT40</accession>
<gene>
    <name evidence="3" type="ORF">R2601_20996</name>
</gene>
<feature type="chain" id="PRO_5004171966" evidence="1">
    <location>
        <begin position="18"/>
        <end position="186"/>
    </location>
</feature>
<organism evidence="3 4">
    <name type="scientific">Salipiger bermudensis (strain DSM 26914 / JCM 13377 / KCTC 12554 / HTCC2601)</name>
    <name type="common">Pelagibaca bermudensis</name>
    <dbReference type="NCBI Taxonomy" id="314265"/>
    <lineage>
        <taxon>Bacteria</taxon>
        <taxon>Pseudomonadati</taxon>
        <taxon>Pseudomonadota</taxon>
        <taxon>Alphaproteobacteria</taxon>
        <taxon>Rhodobacterales</taxon>
        <taxon>Roseobacteraceae</taxon>
        <taxon>Salipiger</taxon>
    </lineage>
</organism>
<dbReference type="RefSeq" id="WP_007799121.1">
    <property type="nucleotide sequence ID" value="NZ_DS022276.1"/>
</dbReference>